<feature type="region of interest" description="Disordered" evidence="1">
    <location>
        <begin position="352"/>
        <end position="371"/>
    </location>
</feature>
<dbReference type="AlphaFoldDB" id="A0A0L7LVA8"/>
<comment type="caution">
    <text evidence="2">The sequence shown here is derived from an EMBL/GenBank/DDBJ whole genome shotgun (WGS) entry which is preliminary data.</text>
</comment>
<evidence type="ECO:0000256" key="1">
    <source>
        <dbReference type="SAM" id="MobiDB-lite"/>
    </source>
</evidence>
<protein>
    <submittedName>
        <fullName evidence="2">Hormone receptor 3C</fullName>
    </submittedName>
</protein>
<organism evidence="2 3">
    <name type="scientific">Operophtera brumata</name>
    <name type="common">Winter moth</name>
    <name type="synonym">Phalaena brumata</name>
    <dbReference type="NCBI Taxonomy" id="104452"/>
    <lineage>
        <taxon>Eukaryota</taxon>
        <taxon>Metazoa</taxon>
        <taxon>Ecdysozoa</taxon>
        <taxon>Arthropoda</taxon>
        <taxon>Hexapoda</taxon>
        <taxon>Insecta</taxon>
        <taxon>Pterygota</taxon>
        <taxon>Neoptera</taxon>
        <taxon>Endopterygota</taxon>
        <taxon>Lepidoptera</taxon>
        <taxon>Glossata</taxon>
        <taxon>Ditrysia</taxon>
        <taxon>Geometroidea</taxon>
        <taxon>Geometridae</taxon>
        <taxon>Larentiinae</taxon>
        <taxon>Operophtera</taxon>
    </lineage>
</organism>
<name>A0A0L7LVA8_OPEBR</name>
<gene>
    <name evidence="2" type="ORF">OBRU01_00360</name>
</gene>
<dbReference type="STRING" id="104452.A0A0L7LVA8"/>
<dbReference type="Proteomes" id="UP000037510">
    <property type="component" value="Unassembled WGS sequence"/>
</dbReference>
<evidence type="ECO:0000313" key="2">
    <source>
        <dbReference type="EMBL" id="KOB79370.1"/>
    </source>
</evidence>
<dbReference type="EMBL" id="JTDY01000023">
    <property type="protein sequence ID" value="KOB79370.1"/>
    <property type="molecule type" value="Genomic_DNA"/>
</dbReference>
<feature type="compositionally biased region" description="Polar residues" evidence="1">
    <location>
        <begin position="209"/>
        <end position="230"/>
    </location>
</feature>
<keyword evidence="2" id="KW-0675">Receptor</keyword>
<sequence>MNSSQFQELFGSQWPPDQPGGHSSASSLLHQNLQQVKQEPHDVQRMMHGQMGMDISGSVADSTSPPPGSSDGMFGAGISGMFMDKKAANSIRGIREKVESEVRYHQAQMRAQTDAAPDSVYEQQQTPSSSDQFHGHYNGYPSYNSPLSPYGYNNAGPALTSNIMPPQQTQQPPYDVPSDFVDSTTTYEPKATSSFLDPDFIHGQEEPQKTTTIVRPSTSSATTSNRQPTISERRVQEFERYEPDRIQSPTTITNGVLTIKQEIKPETSMGVDNLVASYVDSTTYGHSPTALQHSPMDIQNSVLVSGQSSISLTSEELSPDDLTSSSGHARLMDPMNMNMSGMGMVNPNAVTNRRHQASHSSANEDLPKRHGVRGNPEILVLFNMSMAAMRHEIETNHAPLK</sequence>
<evidence type="ECO:0000313" key="3">
    <source>
        <dbReference type="Proteomes" id="UP000037510"/>
    </source>
</evidence>
<feature type="region of interest" description="Disordered" evidence="1">
    <location>
        <begin position="208"/>
        <end position="230"/>
    </location>
</feature>
<accession>A0A0L7LVA8</accession>
<feature type="region of interest" description="Disordered" evidence="1">
    <location>
        <begin position="1"/>
        <end position="40"/>
    </location>
</feature>
<feature type="compositionally biased region" description="Polar residues" evidence="1">
    <location>
        <begin position="21"/>
        <end position="37"/>
    </location>
</feature>
<feature type="region of interest" description="Disordered" evidence="1">
    <location>
        <begin position="111"/>
        <end position="136"/>
    </location>
</feature>
<proteinExistence type="predicted"/>
<reference evidence="2 3" key="1">
    <citation type="journal article" date="2015" name="Genome Biol. Evol.">
        <title>The genome of winter moth (Operophtera brumata) provides a genomic perspective on sexual dimorphism and phenology.</title>
        <authorList>
            <person name="Derks M.F."/>
            <person name="Smit S."/>
            <person name="Salis L."/>
            <person name="Schijlen E."/>
            <person name="Bossers A."/>
            <person name="Mateman C."/>
            <person name="Pijl A.S."/>
            <person name="de Ridder D."/>
            <person name="Groenen M.A."/>
            <person name="Visser M.E."/>
            <person name="Megens H.J."/>
        </authorList>
    </citation>
    <scope>NUCLEOTIDE SEQUENCE [LARGE SCALE GENOMIC DNA]</scope>
    <source>
        <strain evidence="2">WM2013NL</strain>
        <tissue evidence="2">Head and thorax</tissue>
    </source>
</reference>
<feature type="compositionally biased region" description="Polar residues" evidence="1">
    <location>
        <begin position="121"/>
        <end position="132"/>
    </location>
</feature>
<feature type="non-terminal residue" evidence="2">
    <location>
        <position position="401"/>
    </location>
</feature>
<keyword evidence="3" id="KW-1185">Reference proteome</keyword>